<dbReference type="PRINTS" id="PR00081">
    <property type="entry name" value="GDHRDH"/>
</dbReference>
<gene>
    <name evidence="4" type="ORF">Z519_04675</name>
</gene>
<dbReference type="GeneID" id="27697603"/>
<reference evidence="4" key="1">
    <citation type="submission" date="2015-01" db="EMBL/GenBank/DDBJ databases">
        <title>The Genome Sequence of Cladophialophora bantiana CBS 173.52.</title>
        <authorList>
            <consortium name="The Broad Institute Genomics Platform"/>
            <person name="Cuomo C."/>
            <person name="de Hoog S."/>
            <person name="Gorbushina A."/>
            <person name="Stielow B."/>
            <person name="Teixiera M."/>
            <person name="Abouelleil A."/>
            <person name="Chapman S.B."/>
            <person name="Priest M."/>
            <person name="Young S.K."/>
            <person name="Wortman J."/>
            <person name="Nusbaum C."/>
            <person name="Birren B."/>
        </authorList>
    </citation>
    <scope>NUCLEOTIDE SEQUENCE [LARGE SCALE GENOMIC DNA]</scope>
    <source>
        <strain evidence="4">CBS 173.52</strain>
    </source>
</reference>
<evidence type="ECO:0000256" key="1">
    <source>
        <dbReference type="ARBA" id="ARBA00006484"/>
    </source>
</evidence>
<dbReference type="OrthoDB" id="5371740at2759"/>
<dbReference type="EMBL" id="KN846985">
    <property type="protein sequence ID" value="KIW94698.1"/>
    <property type="molecule type" value="Genomic_DNA"/>
</dbReference>
<keyword evidence="2" id="KW-0521">NADP</keyword>
<evidence type="ECO:0000313" key="4">
    <source>
        <dbReference type="EMBL" id="KIW94698.1"/>
    </source>
</evidence>
<dbReference type="Pfam" id="PF00106">
    <property type="entry name" value="adh_short"/>
    <property type="match status" value="1"/>
</dbReference>
<dbReference type="PROSITE" id="PS00061">
    <property type="entry name" value="ADH_SHORT"/>
    <property type="match status" value="1"/>
</dbReference>
<dbReference type="InterPro" id="IPR020904">
    <property type="entry name" value="Sc_DH/Rdtase_CS"/>
</dbReference>
<dbReference type="HOGENOM" id="CLU_010194_13_0_1"/>
<accession>A0A0D2HMU4</accession>
<comment type="similarity">
    <text evidence="1">Belongs to the short-chain dehydrogenases/reductases (SDR) family.</text>
</comment>
<dbReference type="RefSeq" id="XP_016621367.1">
    <property type="nucleotide sequence ID" value="XM_016762420.1"/>
</dbReference>
<evidence type="ECO:0000256" key="2">
    <source>
        <dbReference type="ARBA" id="ARBA00022857"/>
    </source>
</evidence>
<keyword evidence="5" id="KW-1185">Reference proteome</keyword>
<keyword evidence="3" id="KW-0560">Oxidoreductase</keyword>
<proteinExistence type="inferred from homology"/>
<name>A0A0D2HMU4_CLAB1</name>
<dbReference type="Gene3D" id="3.40.50.720">
    <property type="entry name" value="NAD(P)-binding Rossmann-like Domain"/>
    <property type="match status" value="1"/>
</dbReference>
<dbReference type="InterPro" id="IPR002347">
    <property type="entry name" value="SDR_fam"/>
</dbReference>
<evidence type="ECO:0000256" key="3">
    <source>
        <dbReference type="ARBA" id="ARBA00023002"/>
    </source>
</evidence>
<dbReference type="SUPFAM" id="SSF51735">
    <property type="entry name" value="NAD(P)-binding Rossmann-fold domains"/>
    <property type="match status" value="1"/>
</dbReference>
<dbReference type="InterPro" id="IPR036291">
    <property type="entry name" value="NAD(P)-bd_dom_sf"/>
</dbReference>
<dbReference type="AlphaFoldDB" id="A0A0D2HMU4"/>
<evidence type="ECO:0000313" key="5">
    <source>
        <dbReference type="Proteomes" id="UP000053789"/>
    </source>
</evidence>
<protein>
    <submittedName>
        <fullName evidence="4">Uncharacterized protein</fullName>
    </submittedName>
</protein>
<dbReference type="GO" id="GO:0016616">
    <property type="term" value="F:oxidoreductase activity, acting on the CH-OH group of donors, NAD or NADP as acceptor"/>
    <property type="evidence" value="ECO:0007669"/>
    <property type="project" value="TreeGrafter"/>
</dbReference>
<dbReference type="PANTHER" id="PTHR44229:SF4">
    <property type="entry name" value="15-HYDROXYPROSTAGLANDIN DEHYDROGENASE [NAD(+)]"/>
    <property type="match status" value="1"/>
</dbReference>
<dbReference type="PANTHER" id="PTHR44229">
    <property type="entry name" value="15-HYDROXYPROSTAGLANDIN DEHYDROGENASE [NAD(+)]"/>
    <property type="match status" value="1"/>
</dbReference>
<sequence length="285" mass="31447">MSYKGQTAFLTGGASGIGRAVTKMLVEKGIRVYVADRDLKGAQAVAEELNTGGKAVWTVQVDVADWDSQRGAWETAEAEFKRIDYVFPVAGIGERRSFPNRPNSAGYEKPDLTVLEVDCIGVIYTVSLAVQHFRRQQPNKYGFRGKIMPVASVCGFYIHQPIPIYTAAKHAVVGLVRSYGKILAEEKITLNAVCPNKIRTGISTAAVYDKAEKLGVLVPMEKLLEAFESLLGENPMSGECLEVAPKLGVRVVQFVPFINEESKISADMTYERSHYLHEPIMDDRT</sequence>
<dbReference type="VEuPathDB" id="FungiDB:Z519_04675"/>
<dbReference type="GO" id="GO:0005737">
    <property type="term" value="C:cytoplasm"/>
    <property type="evidence" value="ECO:0007669"/>
    <property type="project" value="TreeGrafter"/>
</dbReference>
<organism evidence="4 5">
    <name type="scientific">Cladophialophora bantiana (strain ATCC 10958 / CBS 173.52 / CDC B-1940 / NIH 8579)</name>
    <name type="common">Xylohypha bantiana</name>
    <dbReference type="NCBI Taxonomy" id="1442370"/>
    <lineage>
        <taxon>Eukaryota</taxon>
        <taxon>Fungi</taxon>
        <taxon>Dikarya</taxon>
        <taxon>Ascomycota</taxon>
        <taxon>Pezizomycotina</taxon>
        <taxon>Eurotiomycetes</taxon>
        <taxon>Chaetothyriomycetidae</taxon>
        <taxon>Chaetothyriales</taxon>
        <taxon>Herpotrichiellaceae</taxon>
        <taxon>Cladophialophora</taxon>
    </lineage>
</organism>
<dbReference type="Proteomes" id="UP000053789">
    <property type="component" value="Unassembled WGS sequence"/>
</dbReference>